<feature type="region of interest" description="Disordered" evidence="1">
    <location>
        <begin position="60"/>
        <end position="84"/>
    </location>
</feature>
<reference evidence="2" key="1">
    <citation type="submission" date="2019-09" db="EMBL/GenBank/DDBJ databases">
        <title>Draft genome information of white flower Hibiscus syriacus.</title>
        <authorList>
            <person name="Kim Y.-M."/>
        </authorList>
    </citation>
    <scope>NUCLEOTIDE SEQUENCE [LARGE SCALE GENOMIC DNA]</scope>
    <source>
        <strain evidence="2">YM2019G1</strain>
    </source>
</reference>
<comment type="caution">
    <text evidence="2">The sequence shown here is derived from an EMBL/GenBank/DDBJ whole genome shotgun (WGS) entry which is preliminary data.</text>
</comment>
<dbReference type="EMBL" id="VEPZ02000249">
    <property type="protein sequence ID" value="KAE8728662.1"/>
    <property type="molecule type" value="Genomic_DNA"/>
</dbReference>
<sequence length="123" mass="13613">MVLHGHGDSSVRVCDPCKKLEEAARFELRHGNKSRTGRGSLKPAVKDEDDVFKRIVGVDGKESSSSGVTSNNERTSGVQMELGNDMASISPETLRRQGGKHWKKEGIIRFLKKGNLRKLLEPL</sequence>
<evidence type="ECO:0000313" key="3">
    <source>
        <dbReference type="Proteomes" id="UP000436088"/>
    </source>
</evidence>
<dbReference type="AlphaFoldDB" id="A0A6A3CM17"/>
<keyword evidence="3" id="KW-1185">Reference proteome</keyword>
<dbReference type="PANTHER" id="PTHR47553:SF1">
    <property type="entry name" value="RING_FYVE_PHD ZINC FINGER SUPERFAMILY PROTEIN"/>
    <property type="match status" value="1"/>
</dbReference>
<dbReference type="Proteomes" id="UP000436088">
    <property type="component" value="Unassembled WGS sequence"/>
</dbReference>
<accession>A0A6A3CM17</accession>
<proteinExistence type="predicted"/>
<name>A0A6A3CM17_HIBSY</name>
<evidence type="ECO:0000256" key="1">
    <source>
        <dbReference type="SAM" id="MobiDB-lite"/>
    </source>
</evidence>
<protein>
    <submittedName>
        <fullName evidence="2">Uncharacterized protein</fullName>
    </submittedName>
</protein>
<organism evidence="2 3">
    <name type="scientific">Hibiscus syriacus</name>
    <name type="common">Rose of Sharon</name>
    <dbReference type="NCBI Taxonomy" id="106335"/>
    <lineage>
        <taxon>Eukaryota</taxon>
        <taxon>Viridiplantae</taxon>
        <taxon>Streptophyta</taxon>
        <taxon>Embryophyta</taxon>
        <taxon>Tracheophyta</taxon>
        <taxon>Spermatophyta</taxon>
        <taxon>Magnoliopsida</taxon>
        <taxon>eudicotyledons</taxon>
        <taxon>Gunneridae</taxon>
        <taxon>Pentapetalae</taxon>
        <taxon>rosids</taxon>
        <taxon>malvids</taxon>
        <taxon>Malvales</taxon>
        <taxon>Malvaceae</taxon>
        <taxon>Malvoideae</taxon>
        <taxon>Hibiscus</taxon>
    </lineage>
</organism>
<dbReference type="PANTHER" id="PTHR47553">
    <property type="entry name" value="MYOSIN-11"/>
    <property type="match status" value="1"/>
</dbReference>
<feature type="compositionally biased region" description="Polar residues" evidence="1">
    <location>
        <begin position="63"/>
        <end position="78"/>
    </location>
</feature>
<evidence type="ECO:0000313" key="2">
    <source>
        <dbReference type="EMBL" id="KAE8728662.1"/>
    </source>
</evidence>
<gene>
    <name evidence="2" type="ORF">F3Y22_tig00004111pilonHSYRG00046</name>
</gene>